<accession>A0A377GWK6</accession>
<keyword evidence="2" id="KW-1185">Reference proteome</keyword>
<dbReference type="Proteomes" id="UP000255328">
    <property type="component" value="Unassembled WGS sequence"/>
</dbReference>
<dbReference type="OrthoDB" id="9884178at2"/>
<protein>
    <recommendedName>
        <fullName evidence="3">DUF2642 domain-containing protein</fullName>
    </recommendedName>
</protein>
<reference evidence="1 2" key="1">
    <citation type="submission" date="2018-06" db="EMBL/GenBank/DDBJ databases">
        <authorList>
            <consortium name="Pathogen Informatics"/>
            <person name="Doyle S."/>
        </authorList>
    </citation>
    <scope>NUCLEOTIDE SEQUENCE [LARGE SCALE GENOMIC DNA]</scope>
    <source>
        <strain evidence="1 2">NCTC10723</strain>
    </source>
</reference>
<dbReference type="EMBL" id="UGGU01000003">
    <property type="protein sequence ID" value="STO31377.1"/>
    <property type="molecule type" value="Genomic_DNA"/>
</dbReference>
<name>A0A377GWK6_9FUSO</name>
<dbReference type="RefSeq" id="WP_115269639.1">
    <property type="nucleotide sequence ID" value="NZ_CASFEE010000012.1"/>
</dbReference>
<evidence type="ECO:0008006" key="3">
    <source>
        <dbReference type="Google" id="ProtNLM"/>
    </source>
</evidence>
<organism evidence="1 2">
    <name type="scientific">Fusobacterium necrogenes</name>
    <dbReference type="NCBI Taxonomy" id="858"/>
    <lineage>
        <taxon>Bacteria</taxon>
        <taxon>Fusobacteriati</taxon>
        <taxon>Fusobacteriota</taxon>
        <taxon>Fusobacteriia</taxon>
        <taxon>Fusobacteriales</taxon>
        <taxon>Fusobacteriaceae</taxon>
        <taxon>Fusobacterium</taxon>
    </lineage>
</organism>
<proteinExistence type="predicted"/>
<sequence>MTLFEKFKDKTLFVTVQNGTLFPTYKGIILSQIGNFIEFETENNTIWLNCNFIIKFIEIE</sequence>
<evidence type="ECO:0000313" key="1">
    <source>
        <dbReference type="EMBL" id="STO31377.1"/>
    </source>
</evidence>
<gene>
    <name evidence="1" type="ORF">NCTC10723_00825</name>
</gene>
<evidence type="ECO:0000313" key="2">
    <source>
        <dbReference type="Proteomes" id="UP000255328"/>
    </source>
</evidence>
<dbReference type="AlphaFoldDB" id="A0A377GWK6"/>